<dbReference type="CDD" id="cd19051">
    <property type="entry name" value="LGIC_TM_cation"/>
    <property type="match status" value="1"/>
</dbReference>
<dbReference type="InterPro" id="IPR018000">
    <property type="entry name" value="Neurotransmitter_ion_chnl_CS"/>
</dbReference>
<dbReference type="PROSITE" id="PS00236">
    <property type="entry name" value="NEUROTR_ION_CHANNEL"/>
    <property type="match status" value="1"/>
</dbReference>
<dbReference type="Gene3D" id="2.70.170.10">
    <property type="entry name" value="Neurotransmitter-gated ion-channel ligand-binding domain"/>
    <property type="match status" value="1"/>
</dbReference>
<accession>A0AAV2HPB1</accession>
<evidence type="ECO:0000259" key="6">
    <source>
        <dbReference type="Pfam" id="PF02931"/>
    </source>
</evidence>
<dbReference type="Pfam" id="PF02931">
    <property type="entry name" value="Neur_chan_LBD"/>
    <property type="match status" value="1"/>
</dbReference>
<sequence>MYLWEDGASLVAVQHDGYVRWEPIINLGVSCKVDISKYPFDRNICPLIISSWMHDMNSVNLTFGEPAIILDYMISNGEFQVKSHGVDTSLYPSFNLHYIQCSFYLRLSRRPAYVIMTLLTPVSLMAALGGVSFLMPPGEPERLTMSITVVLSFTVFLGIIDGGLPGTSENISLL</sequence>
<feature type="transmembrane region" description="Helical" evidence="5">
    <location>
        <begin position="112"/>
        <end position="131"/>
    </location>
</feature>
<dbReference type="InterPro" id="IPR038050">
    <property type="entry name" value="Neuro_actylchol_rec"/>
</dbReference>
<feature type="non-terminal residue" evidence="8">
    <location>
        <position position="174"/>
    </location>
</feature>
<protein>
    <recommendedName>
        <fullName evidence="10">Neurotransmitter-gated ion-channel ligand-binding domain-containing protein</fullName>
    </recommendedName>
</protein>
<keyword evidence="3 5" id="KW-1133">Transmembrane helix</keyword>
<feature type="domain" description="Neurotransmitter-gated ion-channel transmembrane" evidence="7">
    <location>
        <begin position="119"/>
        <end position="173"/>
    </location>
</feature>
<dbReference type="InterPro" id="IPR006201">
    <property type="entry name" value="Neur_channel"/>
</dbReference>
<dbReference type="GO" id="GO:0005230">
    <property type="term" value="F:extracellular ligand-gated monoatomic ion channel activity"/>
    <property type="evidence" value="ECO:0007669"/>
    <property type="project" value="InterPro"/>
</dbReference>
<comment type="caution">
    <text evidence="8">The sequence shown here is derived from an EMBL/GenBank/DDBJ whole genome shotgun (WGS) entry which is preliminary data.</text>
</comment>
<dbReference type="PANTHER" id="PTHR18945">
    <property type="entry name" value="NEUROTRANSMITTER GATED ION CHANNEL"/>
    <property type="match status" value="1"/>
</dbReference>
<dbReference type="Pfam" id="PF02932">
    <property type="entry name" value="Neur_chan_memb"/>
    <property type="match status" value="1"/>
</dbReference>
<dbReference type="AlphaFoldDB" id="A0AAV2HPB1"/>
<proteinExistence type="predicted"/>
<feature type="domain" description="Neurotransmitter-gated ion-channel ligand-binding" evidence="6">
    <location>
        <begin position="9"/>
        <end position="111"/>
    </location>
</feature>
<dbReference type="CDD" id="cd18989">
    <property type="entry name" value="LGIC_ECD_cation"/>
    <property type="match status" value="1"/>
</dbReference>
<name>A0AAV2HPB1_LYMST</name>
<keyword evidence="9" id="KW-1185">Reference proteome</keyword>
<dbReference type="InterPro" id="IPR006029">
    <property type="entry name" value="Neurotrans-gated_channel_TM"/>
</dbReference>
<evidence type="ECO:0000259" key="7">
    <source>
        <dbReference type="Pfam" id="PF02932"/>
    </source>
</evidence>
<dbReference type="InterPro" id="IPR036719">
    <property type="entry name" value="Neuro-gated_channel_TM_sf"/>
</dbReference>
<keyword evidence="2 5" id="KW-0812">Transmembrane</keyword>
<dbReference type="GO" id="GO:0016020">
    <property type="term" value="C:membrane"/>
    <property type="evidence" value="ECO:0007669"/>
    <property type="project" value="UniProtKB-SubCell"/>
</dbReference>
<organism evidence="8 9">
    <name type="scientific">Lymnaea stagnalis</name>
    <name type="common">Great pond snail</name>
    <name type="synonym">Helix stagnalis</name>
    <dbReference type="NCBI Taxonomy" id="6523"/>
    <lineage>
        <taxon>Eukaryota</taxon>
        <taxon>Metazoa</taxon>
        <taxon>Spiralia</taxon>
        <taxon>Lophotrochozoa</taxon>
        <taxon>Mollusca</taxon>
        <taxon>Gastropoda</taxon>
        <taxon>Heterobranchia</taxon>
        <taxon>Euthyneura</taxon>
        <taxon>Panpulmonata</taxon>
        <taxon>Hygrophila</taxon>
        <taxon>Lymnaeoidea</taxon>
        <taxon>Lymnaeidae</taxon>
        <taxon>Lymnaea</taxon>
    </lineage>
</organism>
<reference evidence="8 9" key="1">
    <citation type="submission" date="2024-04" db="EMBL/GenBank/DDBJ databases">
        <authorList>
            <consortium name="Genoscope - CEA"/>
            <person name="William W."/>
        </authorList>
    </citation>
    <scope>NUCLEOTIDE SEQUENCE [LARGE SCALE GENOMIC DNA]</scope>
</reference>
<evidence type="ECO:0000256" key="5">
    <source>
        <dbReference type="SAM" id="Phobius"/>
    </source>
</evidence>
<evidence type="ECO:0000313" key="8">
    <source>
        <dbReference type="EMBL" id="CAL1535893.1"/>
    </source>
</evidence>
<comment type="subcellular location">
    <subcellularLocation>
        <location evidence="1">Membrane</location>
        <topology evidence="1">Multi-pass membrane protein</topology>
    </subcellularLocation>
</comment>
<dbReference type="EMBL" id="CAXITT010000214">
    <property type="protein sequence ID" value="CAL1535893.1"/>
    <property type="molecule type" value="Genomic_DNA"/>
</dbReference>
<evidence type="ECO:0000313" key="9">
    <source>
        <dbReference type="Proteomes" id="UP001497497"/>
    </source>
</evidence>
<dbReference type="SUPFAM" id="SSF63712">
    <property type="entry name" value="Nicotinic receptor ligand binding domain-like"/>
    <property type="match status" value="1"/>
</dbReference>
<dbReference type="Proteomes" id="UP001497497">
    <property type="component" value="Unassembled WGS sequence"/>
</dbReference>
<feature type="transmembrane region" description="Helical" evidence="5">
    <location>
        <begin position="143"/>
        <end position="164"/>
    </location>
</feature>
<evidence type="ECO:0000256" key="1">
    <source>
        <dbReference type="ARBA" id="ARBA00004141"/>
    </source>
</evidence>
<keyword evidence="4 5" id="KW-0472">Membrane</keyword>
<dbReference type="Gene3D" id="1.20.58.390">
    <property type="entry name" value="Neurotransmitter-gated ion-channel transmembrane domain"/>
    <property type="match status" value="1"/>
</dbReference>
<gene>
    <name evidence="8" type="ORF">GSLYS_00009853001</name>
</gene>
<evidence type="ECO:0008006" key="10">
    <source>
        <dbReference type="Google" id="ProtNLM"/>
    </source>
</evidence>
<evidence type="ECO:0000256" key="4">
    <source>
        <dbReference type="ARBA" id="ARBA00023136"/>
    </source>
</evidence>
<dbReference type="SUPFAM" id="SSF90112">
    <property type="entry name" value="Neurotransmitter-gated ion-channel transmembrane pore"/>
    <property type="match status" value="1"/>
</dbReference>
<dbReference type="GO" id="GO:0004888">
    <property type="term" value="F:transmembrane signaling receptor activity"/>
    <property type="evidence" value="ECO:0007669"/>
    <property type="project" value="InterPro"/>
</dbReference>
<dbReference type="InterPro" id="IPR006202">
    <property type="entry name" value="Neur_chan_lig-bd"/>
</dbReference>
<dbReference type="InterPro" id="IPR036734">
    <property type="entry name" value="Neur_chan_lig-bd_sf"/>
</dbReference>
<evidence type="ECO:0000256" key="2">
    <source>
        <dbReference type="ARBA" id="ARBA00022692"/>
    </source>
</evidence>
<evidence type="ECO:0000256" key="3">
    <source>
        <dbReference type="ARBA" id="ARBA00022989"/>
    </source>
</evidence>